<gene>
    <name evidence="15" type="ORF">NEOLEDRAFT_1138978</name>
</gene>
<dbReference type="CDD" id="cd07489">
    <property type="entry name" value="Peptidases_S8_5"/>
    <property type="match status" value="1"/>
</dbReference>
<name>A0A165Q0X1_9AGAM</name>
<dbReference type="SUPFAM" id="SSF52743">
    <property type="entry name" value="Subtilisin-like"/>
    <property type="match status" value="1"/>
</dbReference>
<dbReference type="PANTHER" id="PTHR43806:SF66">
    <property type="entry name" value="SERIN ENDOPEPTIDASE"/>
    <property type="match status" value="1"/>
</dbReference>
<dbReference type="InParanoid" id="A0A165Q0X1"/>
<feature type="active site" description="Charge relay system" evidence="8 9">
    <location>
        <position position="217"/>
    </location>
</feature>
<evidence type="ECO:0000259" key="14">
    <source>
        <dbReference type="Pfam" id="PF06280"/>
    </source>
</evidence>
<evidence type="ECO:0000256" key="9">
    <source>
        <dbReference type="PROSITE-ProRule" id="PRU01240"/>
    </source>
</evidence>
<organism evidence="15 16">
    <name type="scientific">Neolentinus lepideus HHB14362 ss-1</name>
    <dbReference type="NCBI Taxonomy" id="1314782"/>
    <lineage>
        <taxon>Eukaryota</taxon>
        <taxon>Fungi</taxon>
        <taxon>Dikarya</taxon>
        <taxon>Basidiomycota</taxon>
        <taxon>Agaricomycotina</taxon>
        <taxon>Agaricomycetes</taxon>
        <taxon>Gloeophyllales</taxon>
        <taxon>Gloeophyllaceae</taxon>
        <taxon>Neolentinus</taxon>
    </lineage>
</organism>
<dbReference type="PRINTS" id="PR00723">
    <property type="entry name" value="SUBTILISIN"/>
</dbReference>
<dbReference type="STRING" id="1314782.A0A165Q0X1"/>
<comment type="similarity">
    <text evidence="1 9 10">Belongs to the peptidase S8 family.</text>
</comment>
<dbReference type="AlphaFoldDB" id="A0A165Q0X1"/>
<feature type="signal peptide" evidence="11">
    <location>
        <begin position="1"/>
        <end position="17"/>
    </location>
</feature>
<evidence type="ECO:0000256" key="3">
    <source>
        <dbReference type="ARBA" id="ARBA00022525"/>
    </source>
</evidence>
<evidence type="ECO:0000259" key="13">
    <source>
        <dbReference type="Pfam" id="PF02225"/>
    </source>
</evidence>
<evidence type="ECO:0000256" key="4">
    <source>
        <dbReference type="ARBA" id="ARBA00022670"/>
    </source>
</evidence>
<dbReference type="SUPFAM" id="SSF52025">
    <property type="entry name" value="PA domain"/>
    <property type="match status" value="1"/>
</dbReference>
<evidence type="ECO:0000256" key="5">
    <source>
        <dbReference type="ARBA" id="ARBA00022729"/>
    </source>
</evidence>
<evidence type="ECO:0000256" key="6">
    <source>
        <dbReference type="ARBA" id="ARBA00022801"/>
    </source>
</evidence>
<feature type="active site" description="Charge relay system" evidence="8 9">
    <location>
        <position position="529"/>
    </location>
</feature>
<dbReference type="Gene3D" id="3.50.30.30">
    <property type="match status" value="1"/>
</dbReference>
<dbReference type="InterPro" id="IPR050131">
    <property type="entry name" value="Peptidase_S8_subtilisin-like"/>
</dbReference>
<dbReference type="InterPro" id="IPR023828">
    <property type="entry name" value="Peptidase_S8_Ser-AS"/>
</dbReference>
<dbReference type="Proteomes" id="UP000076761">
    <property type="component" value="Unassembled WGS sequence"/>
</dbReference>
<dbReference type="InterPro" id="IPR023827">
    <property type="entry name" value="Peptidase_S8_Asp-AS"/>
</dbReference>
<feature type="domain" description="Peptidase S8/S53" evidence="12">
    <location>
        <begin position="158"/>
        <end position="584"/>
    </location>
</feature>
<feature type="domain" description="PA" evidence="13">
    <location>
        <begin position="382"/>
        <end position="451"/>
    </location>
</feature>
<evidence type="ECO:0000313" key="15">
    <source>
        <dbReference type="EMBL" id="KZT21765.1"/>
    </source>
</evidence>
<dbReference type="PANTHER" id="PTHR43806">
    <property type="entry name" value="PEPTIDASE S8"/>
    <property type="match status" value="1"/>
</dbReference>
<dbReference type="PROSITE" id="PS00137">
    <property type="entry name" value="SUBTILASE_HIS"/>
    <property type="match status" value="1"/>
</dbReference>
<dbReference type="InterPro" id="IPR046450">
    <property type="entry name" value="PA_dom_sf"/>
</dbReference>
<feature type="domain" description="C5a peptidase/Subtilisin-like protease SBT2-like Fn3-like" evidence="14">
    <location>
        <begin position="604"/>
        <end position="713"/>
    </location>
</feature>
<evidence type="ECO:0000256" key="10">
    <source>
        <dbReference type="RuleBase" id="RU003355"/>
    </source>
</evidence>
<evidence type="ECO:0000313" key="16">
    <source>
        <dbReference type="Proteomes" id="UP000076761"/>
    </source>
</evidence>
<dbReference type="InterPro" id="IPR022398">
    <property type="entry name" value="Peptidase_S8_His-AS"/>
</dbReference>
<dbReference type="InterPro" id="IPR036852">
    <property type="entry name" value="Peptidase_S8/S53_dom_sf"/>
</dbReference>
<dbReference type="PROSITE" id="PS00136">
    <property type="entry name" value="SUBTILASE_ASP"/>
    <property type="match status" value="1"/>
</dbReference>
<evidence type="ECO:0000256" key="2">
    <source>
        <dbReference type="ARBA" id="ARBA00022512"/>
    </source>
</evidence>
<dbReference type="EMBL" id="KV425603">
    <property type="protein sequence ID" value="KZT21765.1"/>
    <property type="molecule type" value="Genomic_DNA"/>
</dbReference>
<keyword evidence="3" id="KW-0964">Secreted</keyword>
<dbReference type="GO" id="GO:0004252">
    <property type="term" value="F:serine-type endopeptidase activity"/>
    <property type="evidence" value="ECO:0007669"/>
    <property type="project" value="UniProtKB-UniRule"/>
</dbReference>
<feature type="chain" id="PRO_5007864540" evidence="11">
    <location>
        <begin position="18"/>
        <end position="891"/>
    </location>
</feature>
<dbReference type="InterPro" id="IPR010435">
    <property type="entry name" value="C5a/SBT2-like_Fn3"/>
</dbReference>
<dbReference type="GO" id="GO:0016020">
    <property type="term" value="C:membrane"/>
    <property type="evidence" value="ECO:0007669"/>
    <property type="project" value="InterPro"/>
</dbReference>
<dbReference type="InterPro" id="IPR034187">
    <property type="entry name" value="Peptidases_S8_5"/>
</dbReference>
<evidence type="ECO:0000256" key="8">
    <source>
        <dbReference type="PIRSR" id="PIRSR615500-1"/>
    </source>
</evidence>
<dbReference type="Gene3D" id="3.40.50.200">
    <property type="entry name" value="Peptidase S8/S53 domain"/>
    <property type="match status" value="1"/>
</dbReference>
<sequence length="891" mass="92992">MKLSLLSFAFGVASVAATVPLSSVEKSTVAPNNVIPGEYIVEMSNVQGLGGKRAYASVHDALYRSLRKRGVSFGVKKEYNQPGIMVGATLKVSSPQDVEQIASIAGVEAIRPVVAVPMPKRINQFSVSSPNDSRITADSETTHVMTGVDKAHAAGITGEGIKIGIIDTGIDYNHPLLGGGFGAGFKVIGGYDFVGDAYTGSNTPVPDDDPLDTCNGHGTHVAGIIGANPDNDFGISGVAYGASLASYRLFGCSGFVSDDIIVDALLRGYNDGMDILTLSLGGVEGWTESSSAVVASRIADQGRVVTIAAGNDGAYGSWYASSPGTGVDVIAVGSVNNIAIPVQNATVQGVDHVPIPYLEALPLNISSPRPIYATSTDTTVADDACSPLPDDTPDLSDYLVVIRRGTCTFVTKLANAAAKGANAFLVYNNGGSFSAISVGNYTAALISEADGDFLVNAFASKENITISFLQSGSAWMFPDDTSGGLMSSFSTYGPTYDMYFKPAVSAPGGNILSTLPIALGSYGVESGTSMATPFVAGSAALLLQNRGKDTAKSLRSLLQTTASNVASSKTDGDPLQTVSQQGAGLIQVDRAISTKTVVSPGQLTLNDTAHFEGFKTFTIKNTGSKAVTYRISHVPAGTATSIGSGSIFVSDGPVPLTTQYAQVSFGLNEVTVFPGATVPVPVWFEAPHGVEASTYPVYSGFIQIESPGETLKVTYLGVAASLKDAAVIDNTDEYFGSPIPALLGASGELAGNNTSYTMQGDDVPALLYRLAFGSAHVRLDLVSKDSTVSPTHSKRDWWNWWWPQKPSNSYEKVPIIGTLAEYDYVPRNSDAPTSDDNGYNTYAFTGSFANGTAIAVGEYKVLLRALKVTGNPANEGDYETWLSPSFGVISG</sequence>
<dbReference type="Pfam" id="PF06280">
    <property type="entry name" value="fn3_5"/>
    <property type="match status" value="1"/>
</dbReference>
<proteinExistence type="inferred from homology"/>
<dbReference type="InterPro" id="IPR015500">
    <property type="entry name" value="Peptidase_S8_subtilisin-rel"/>
</dbReference>
<dbReference type="Pfam" id="PF00082">
    <property type="entry name" value="Peptidase_S8"/>
    <property type="match status" value="1"/>
</dbReference>
<keyword evidence="6 9" id="KW-0378">Hydrolase</keyword>
<feature type="active site" description="Charge relay system" evidence="8 9">
    <location>
        <position position="167"/>
    </location>
</feature>
<keyword evidence="7 9" id="KW-0720">Serine protease</keyword>
<dbReference type="GO" id="GO:0006508">
    <property type="term" value="P:proteolysis"/>
    <property type="evidence" value="ECO:0007669"/>
    <property type="project" value="UniProtKB-KW"/>
</dbReference>
<evidence type="ECO:0000256" key="1">
    <source>
        <dbReference type="ARBA" id="ARBA00011073"/>
    </source>
</evidence>
<keyword evidence="2" id="KW-0134">Cell wall</keyword>
<protein>
    <submittedName>
        <fullName evidence="15">Subtilisin-like protease</fullName>
    </submittedName>
</protein>
<keyword evidence="4 9" id="KW-0645">Protease</keyword>
<reference evidence="15 16" key="1">
    <citation type="journal article" date="2016" name="Mol. Biol. Evol.">
        <title>Comparative Genomics of Early-Diverging Mushroom-Forming Fungi Provides Insights into the Origins of Lignocellulose Decay Capabilities.</title>
        <authorList>
            <person name="Nagy L.G."/>
            <person name="Riley R."/>
            <person name="Tritt A."/>
            <person name="Adam C."/>
            <person name="Daum C."/>
            <person name="Floudas D."/>
            <person name="Sun H."/>
            <person name="Yadav J.S."/>
            <person name="Pangilinan J."/>
            <person name="Larsson K.H."/>
            <person name="Matsuura K."/>
            <person name="Barry K."/>
            <person name="Labutti K."/>
            <person name="Kuo R."/>
            <person name="Ohm R.A."/>
            <person name="Bhattacharya S.S."/>
            <person name="Shirouzu T."/>
            <person name="Yoshinaga Y."/>
            <person name="Martin F.M."/>
            <person name="Grigoriev I.V."/>
            <person name="Hibbett D.S."/>
        </authorList>
    </citation>
    <scope>NUCLEOTIDE SEQUENCE [LARGE SCALE GENOMIC DNA]</scope>
    <source>
        <strain evidence="15 16">HHB14362 ss-1</strain>
    </source>
</reference>
<dbReference type="Pfam" id="PF02225">
    <property type="entry name" value="PA"/>
    <property type="match status" value="1"/>
</dbReference>
<dbReference type="InterPro" id="IPR003137">
    <property type="entry name" value="PA_domain"/>
</dbReference>
<keyword evidence="5 11" id="KW-0732">Signal</keyword>
<evidence type="ECO:0000256" key="7">
    <source>
        <dbReference type="ARBA" id="ARBA00022825"/>
    </source>
</evidence>
<evidence type="ECO:0000259" key="12">
    <source>
        <dbReference type="Pfam" id="PF00082"/>
    </source>
</evidence>
<accession>A0A165Q0X1</accession>
<evidence type="ECO:0000256" key="11">
    <source>
        <dbReference type="SAM" id="SignalP"/>
    </source>
</evidence>
<dbReference type="OrthoDB" id="206201at2759"/>
<dbReference type="PROSITE" id="PS51892">
    <property type="entry name" value="SUBTILASE"/>
    <property type="match status" value="1"/>
</dbReference>
<dbReference type="GO" id="GO:0005615">
    <property type="term" value="C:extracellular space"/>
    <property type="evidence" value="ECO:0007669"/>
    <property type="project" value="TreeGrafter"/>
</dbReference>
<dbReference type="InterPro" id="IPR000209">
    <property type="entry name" value="Peptidase_S8/S53_dom"/>
</dbReference>
<dbReference type="PROSITE" id="PS00138">
    <property type="entry name" value="SUBTILASE_SER"/>
    <property type="match status" value="1"/>
</dbReference>
<keyword evidence="16" id="KW-1185">Reference proteome</keyword>